<dbReference type="RefSeq" id="WP_064464893.1">
    <property type="nucleotide sequence ID" value="NZ_CP017080.1"/>
</dbReference>
<evidence type="ECO:0000313" key="2">
    <source>
        <dbReference type="Proteomes" id="UP000077926"/>
    </source>
</evidence>
<organism evidence="1 2">
    <name type="scientific">Peribacillus muralis</name>
    <dbReference type="NCBI Taxonomy" id="264697"/>
    <lineage>
        <taxon>Bacteria</taxon>
        <taxon>Bacillati</taxon>
        <taxon>Bacillota</taxon>
        <taxon>Bacilli</taxon>
        <taxon>Bacillales</taxon>
        <taxon>Bacillaceae</taxon>
        <taxon>Peribacillus</taxon>
    </lineage>
</organism>
<evidence type="ECO:0000313" key="1">
    <source>
        <dbReference type="EMBL" id="AOH55120.1"/>
    </source>
</evidence>
<name>A0A1B3XPM4_9BACI</name>
<keyword evidence="2" id="KW-1185">Reference proteome</keyword>
<reference evidence="1 2" key="1">
    <citation type="submission" date="2016-08" db="EMBL/GenBank/DDBJ databases">
        <title>Complete genome sequence of Bacillus muralis G25-68, a strain with toxicity to nematodes.</title>
        <authorList>
            <person name="Zheng Z."/>
        </authorList>
    </citation>
    <scope>NUCLEOTIDE SEQUENCE [LARGE SCALE GENOMIC DNA]</scope>
    <source>
        <strain evidence="1 2">G25-68</strain>
    </source>
</reference>
<dbReference type="Proteomes" id="UP000077926">
    <property type="component" value="Chromosome"/>
</dbReference>
<dbReference type="EMBL" id="CP017080">
    <property type="protein sequence ID" value="AOH55120.1"/>
    <property type="molecule type" value="Genomic_DNA"/>
</dbReference>
<protein>
    <submittedName>
        <fullName evidence="1">Uncharacterized protein</fullName>
    </submittedName>
</protein>
<accession>A0A1B3XPM4</accession>
<sequence>MIQTKIKLANAAKIEAVLMGIVRKSFEEAKKDKLLLCMECGDVDLYIASSNNDELQDAINENFEFDEYGVIIKFEEHQELMDDLYDYFLILHKESDLFDFFPAGPYSVAGESRESETDMLAPRGLFSAPFEDAIKE</sequence>
<dbReference type="KEGG" id="bmur:ABE28_012240"/>
<proteinExistence type="predicted"/>
<dbReference type="AlphaFoldDB" id="A0A1B3XPM4"/>
<gene>
    <name evidence="1" type="ORF">ABE28_012240</name>
</gene>
<dbReference type="OrthoDB" id="2915859at2"/>